<reference evidence="9" key="1">
    <citation type="submission" date="2022-11" db="EMBL/GenBank/DDBJ databases">
        <title>Candidatus Alkanophaga archaea from heated hydrothermal vent sediment oxidize petroleum alkanes.</title>
        <authorList>
            <person name="Zehnle H."/>
            <person name="Laso-Perez R."/>
            <person name="Lipp J."/>
            <person name="Teske A."/>
            <person name="Wegener G."/>
        </authorList>
    </citation>
    <scope>NUCLEOTIDE SEQUENCE</scope>
    <source>
        <strain evidence="9">MCA70</strain>
    </source>
</reference>
<keyword evidence="2" id="KW-0963">Cytoplasm</keyword>
<dbReference type="InterPro" id="IPR036974">
    <property type="entry name" value="PUA_sf"/>
</dbReference>
<dbReference type="PANTHER" id="PTHR42873">
    <property type="entry name" value="RIBOSOMAL RNA LARGE SUBUNIT METHYLTRANSFERASE"/>
    <property type="match status" value="1"/>
</dbReference>
<evidence type="ECO:0000256" key="5">
    <source>
        <dbReference type="ARBA" id="ARBA00022691"/>
    </source>
</evidence>
<dbReference type="Gene3D" id="3.40.50.150">
    <property type="entry name" value="Vaccinia Virus protein VP39"/>
    <property type="match status" value="1"/>
</dbReference>
<dbReference type="GO" id="GO:0003723">
    <property type="term" value="F:RNA binding"/>
    <property type="evidence" value="ECO:0007669"/>
    <property type="project" value="InterPro"/>
</dbReference>
<evidence type="ECO:0000259" key="7">
    <source>
        <dbReference type="Pfam" id="PF10672"/>
    </source>
</evidence>
<keyword evidence="4" id="KW-0808">Transferase</keyword>
<evidence type="ECO:0000256" key="3">
    <source>
        <dbReference type="ARBA" id="ARBA00022603"/>
    </source>
</evidence>
<dbReference type="Pfam" id="PF10672">
    <property type="entry name" value="Methyltrans_SAM"/>
    <property type="match status" value="1"/>
</dbReference>
<dbReference type="Proteomes" id="UP001144110">
    <property type="component" value="Unassembled WGS sequence"/>
</dbReference>
<dbReference type="AlphaFoldDB" id="A0AAE3P661"/>
<organism evidence="9 10">
    <name type="scientific">Candidatus Thermodesulfobacterium syntrophicum</name>
    <dbReference type="NCBI Taxonomy" id="3060442"/>
    <lineage>
        <taxon>Bacteria</taxon>
        <taxon>Pseudomonadati</taxon>
        <taxon>Thermodesulfobacteriota</taxon>
        <taxon>Thermodesulfobacteria</taxon>
        <taxon>Thermodesulfobacteriales</taxon>
        <taxon>Thermodesulfobacteriaceae</taxon>
        <taxon>Thermodesulfobacterium</taxon>
    </lineage>
</organism>
<evidence type="ECO:0000313" key="9">
    <source>
        <dbReference type="EMBL" id="MDF2954049.1"/>
    </source>
</evidence>
<feature type="domain" description="RlmI-like PUA" evidence="8">
    <location>
        <begin position="6"/>
        <end position="72"/>
    </location>
</feature>
<dbReference type="GO" id="GO:0005737">
    <property type="term" value="C:cytoplasm"/>
    <property type="evidence" value="ECO:0007669"/>
    <property type="project" value="UniProtKB-SubCell"/>
</dbReference>
<dbReference type="GO" id="GO:0032259">
    <property type="term" value="P:methylation"/>
    <property type="evidence" value="ECO:0007669"/>
    <property type="project" value="UniProtKB-KW"/>
</dbReference>
<dbReference type="SUPFAM" id="SSF88697">
    <property type="entry name" value="PUA domain-like"/>
    <property type="match status" value="1"/>
</dbReference>
<dbReference type="PROSITE" id="PS50890">
    <property type="entry name" value="PUA"/>
    <property type="match status" value="1"/>
</dbReference>
<dbReference type="Gene3D" id="2.30.130.10">
    <property type="entry name" value="PUA domain"/>
    <property type="match status" value="1"/>
</dbReference>
<comment type="subcellular location">
    <subcellularLocation>
        <location evidence="1">Cytoplasm</location>
    </subcellularLocation>
</comment>
<dbReference type="Gene3D" id="3.30.750.80">
    <property type="entry name" value="RNA methyltransferase domain (HRMD) like"/>
    <property type="match status" value="1"/>
</dbReference>
<dbReference type="Pfam" id="PF17785">
    <property type="entry name" value="PUA_3"/>
    <property type="match status" value="1"/>
</dbReference>
<evidence type="ECO:0000256" key="4">
    <source>
        <dbReference type="ARBA" id="ARBA00022679"/>
    </source>
</evidence>
<evidence type="ECO:0000259" key="8">
    <source>
        <dbReference type="Pfam" id="PF17785"/>
    </source>
</evidence>
<dbReference type="EMBL" id="JAPHEG010000005">
    <property type="protein sequence ID" value="MDF2954049.1"/>
    <property type="molecule type" value="Genomic_DNA"/>
</dbReference>
<gene>
    <name evidence="9" type="ORF">OD816_001294</name>
</gene>
<name>A0AAE3P661_9BACT</name>
<comment type="caution">
    <text evidence="9">The sequence shown here is derived from an EMBL/GenBank/DDBJ whole genome shotgun (WGS) entry which is preliminary data.</text>
</comment>
<dbReference type="CDD" id="cd02440">
    <property type="entry name" value="AdoMet_MTases"/>
    <property type="match status" value="1"/>
</dbReference>
<evidence type="ECO:0000256" key="2">
    <source>
        <dbReference type="ARBA" id="ARBA00022490"/>
    </source>
</evidence>
<evidence type="ECO:0000256" key="1">
    <source>
        <dbReference type="ARBA" id="ARBA00004496"/>
    </source>
</evidence>
<dbReference type="SUPFAM" id="SSF53335">
    <property type="entry name" value="S-adenosyl-L-methionine-dependent methyltransferases"/>
    <property type="match status" value="1"/>
</dbReference>
<dbReference type="InterPro" id="IPR015947">
    <property type="entry name" value="PUA-like_sf"/>
</dbReference>
<dbReference type="GO" id="GO:0008168">
    <property type="term" value="F:methyltransferase activity"/>
    <property type="evidence" value="ECO:0007669"/>
    <property type="project" value="UniProtKB-KW"/>
</dbReference>
<dbReference type="PANTHER" id="PTHR42873:SF1">
    <property type="entry name" value="S-ADENOSYLMETHIONINE-DEPENDENT METHYLTRANSFERASE DOMAIN-CONTAINING PROTEIN"/>
    <property type="match status" value="1"/>
</dbReference>
<keyword evidence="5" id="KW-0949">S-adenosyl-L-methionine</keyword>
<feature type="domain" description="S-adenosylmethionine-dependent methyltransferase" evidence="7">
    <location>
        <begin position="188"/>
        <end position="305"/>
    </location>
</feature>
<dbReference type="InterPro" id="IPR041532">
    <property type="entry name" value="RlmI-like_PUA"/>
</dbReference>
<evidence type="ECO:0000256" key="6">
    <source>
        <dbReference type="ARBA" id="ARBA00038091"/>
    </source>
</evidence>
<evidence type="ECO:0000313" key="10">
    <source>
        <dbReference type="Proteomes" id="UP001144110"/>
    </source>
</evidence>
<protein>
    <submittedName>
        <fullName evidence="9">23S rRNA G2069 N7-methylase RlmK or C1962 C5-methylase RlmI</fullName>
    </submittedName>
</protein>
<proteinExistence type="inferred from homology"/>
<sequence>MRYPIVKLNKKGVKNYLENRLWFSFKEISRFEKTKNQIKPGSIVNILSEDNFFLGCGYFNPKSYYSLKLLTKKNVIIDKNFFLKRFSEALKLRRSIYPHESCFRLIFSEGDFLPGLIIDIYEKIAVVQIHTSGMENLKNFIIDALKNLLNPQAIVLKNDFSKRMEEEELELYTEIAYGKTEEVILVEMDEIKFLVPLLKGQKTGFFLDQRENRRFLKNLVKDCIILDGFSYTGAFSFYALKGGAKKAFLVDRSDFALNLAEEIAKINGWKDKIITIQGDVSKILKNPPETDIIILDPPAFIKSSKDIKAGEKKYENLYFSGVKALKRGFYFAFSCSYFLKIEKMKNILKNSLKKLNKEGTIIFNGFQAPDHPVNPFVEETFYLKGLGIYIR</sequence>
<comment type="similarity">
    <text evidence="6">Belongs to the methyltransferase superfamily. RlmI family.</text>
</comment>
<dbReference type="CDD" id="cd11572">
    <property type="entry name" value="RlmI_M_like"/>
    <property type="match status" value="1"/>
</dbReference>
<dbReference type="InterPro" id="IPR029063">
    <property type="entry name" value="SAM-dependent_MTases_sf"/>
</dbReference>
<keyword evidence="3" id="KW-0489">Methyltransferase</keyword>
<dbReference type="InterPro" id="IPR019614">
    <property type="entry name" value="SAM-dep_methyl-trfase"/>
</dbReference>
<accession>A0AAE3P661</accession>